<proteinExistence type="predicted"/>
<dbReference type="Gene3D" id="3.90.550.10">
    <property type="entry name" value="Spore Coat Polysaccharide Biosynthesis Protein SpsA, Chain A"/>
    <property type="match status" value="1"/>
</dbReference>
<name>A0A6C0IB09_9ZZZZ</name>
<dbReference type="InterPro" id="IPR008630">
    <property type="entry name" value="Glyco_trans_34"/>
</dbReference>
<dbReference type="AlphaFoldDB" id="A0A6C0IB09"/>
<dbReference type="EMBL" id="MN740137">
    <property type="protein sequence ID" value="QHT89203.1"/>
    <property type="molecule type" value="Genomic_DNA"/>
</dbReference>
<keyword evidence="2" id="KW-0808">Transferase</keyword>
<reference evidence="3" key="1">
    <citation type="journal article" date="2020" name="Nature">
        <title>Giant virus diversity and host interactions through global metagenomics.</title>
        <authorList>
            <person name="Schulz F."/>
            <person name="Roux S."/>
            <person name="Paez-Espino D."/>
            <person name="Jungbluth S."/>
            <person name="Walsh D.A."/>
            <person name="Denef V.J."/>
            <person name="McMahon K.D."/>
            <person name="Konstantinidis K.T."/>
            <person name="Eloe-Fadrosh E.A."/>
            <person name="Kyrpides N.C."/>
            <person name="Woyke T."/>
        </authorList>
    </citation>
    <scope>NUCLEOTIDE SEQUENCE</scope>
    <source>
        <strain evidence="3">GVMAG-M-3300023184-53</strain>
    </source>
</reference>
<dbReference type="PANTHER" id="PTHR31306">
    <property type="entry name" value="ALPHA-1,6-MANNOSYLTRANSFERASE MNN11-RELATED"/>
    <property type="match status" value="1"/>
</dbReference>
<dbReference type="SUPFAM" id="SSF53448">
    <property type="entry name" value="Nucleotide-diphospho-sugar transferases"/>
    <property type="match status" value="1"/>
</dbReference>
<evidence type="ECO:0008006" key="4">
    <source>
        <dbReference type="Google" id="ProtNLM"/>
    </source>
</evidence>
<dbReference type="GO" id="GO:0006487">
    <property type="term" value="P:protein N-linked glycosylation"/>
    <property type="evidence" value="ECO:0007669"/>
    <property type="project" value="TreeGrafter"/>
</dbReference>
<dbReference type="GO" id="GO:0000139">
    <property type="term" value="C:Golgi membrane"/>
    <property type="evidence" value="ECO:0007669"/>
    <property type="project" value="TreeGrafter"/>
</dbReference>
<evidence type="ECO:0000313" key="3">
    <source>
        <dbReference type="EMBL" id="QHT89203.1"/>
    </source>
</evidence>
<keyword evidence="1" id="KW-0328">Glycosyltransferase</keyword>
<protein>
    <recommendedName>
        <fullName evidence="4">Nucleotide-diphospho-sugar transferase domain-containing protein</fullName>
    </recommendedName>
</protein>
<evidence type="ECO:0000256" key="2">
    <source>
        <dbReference type="ARBA" id="ARBA00022679"/>
    </source>
</evidence>
<organism evidence="3">
    <name type="scientific">viral metagenome</name>
    <dbReference type="NCBI Taxonomy" id="1070528"/>
    <lineage>
        <taxon>unclassified sequences</taxon>
        <taxon>metagenomes</taxon>
        <taxon>organismal metagenomes</taxon>
    </lineage>
</organism>
<dbReference type="PANTHER" id="PTHR31306:SF4">
    <property type="entry name" value="ALPHA-1,2-GALACTOSYLTRANSFERASE"/>
    <property type="match status" value="1"/>
</dbReference>
<dbReference type="InterPro" id="IPR029044">
    <property type="entry name" value="Nucleotide-diphossugar_trans"/>
</dbReference>
<dbReference type="GO" id="GO:0016757">
    <property type="term" value="F:glycosyltransferase activity"/>
    <property type="evidence" value="ECO:0007669"/>
    <property type="project" value="UniProtKB-KW"/>
</dbReference>
<dbReference type="Pfam" id="PF05637">
    <property type="entry name" value="Glyco_transf_34"/>
    <property type="match status" value="1"/>
</dbReference>
<evidence type="ECO:0000256" key="1">
    <source>
        <dbReference type="ARBA" id="ARBA00022676"/>
    </source>
</evidence>
<sequence length="262" mass="30838">MNILVLIVVFLLIVIIQYYPEFKLFTLLFTNIPNNFEPVDYKKRKIGIITAENRNEEYIKLHDTSFRQYSQTHDCDYIRTSNCPKEESSTYWCKIHKVKKLLDSGKYDYVMWVDSDTIIVNQQLSIDTFISEFGEPDIIIGNDECMFDFLQYNIICAGVFLIKNSRVGKQFIDDCLNEIKKNENCIINGKEQGIWAGICYEQGVMNLLVKTKYLKNTYLDYEKIFIYNKNIFNTPTDYSKNFIIHLAGAPNNIRAQFFKKFI</sequence>
<accession>A0A6C0IB09</accession>